<proteinExistence type="predicted"/>
<keyword evidence="1" id="KW-0732">Signal</keyword>
<feature type="signal peptide" evidence="1">
    <location>
        <begin position="1"/>
        <end position="18"/>
    </location>
</feature>
<protein>
    <recommendedName>
        <fullName evidence="4">GLPGLI family protein</fullName>
    </recommendedName>
</protein>
<dbReference type="OrthoDB" id="1453160at2"/>
<keyword evidence="3" id="KW-1185">Reference proteome</keyword>
<dbReference type="EMBL" id="QRAO01000003">
    <property type="protein sequence ID" value="RDK85428.1"/>
    <property type="molecule type" value="Genomic_DNA"/>
</dbReference>
<sequence>MKTITSLCILLFCCTLMAQEDMASVEAQVTEFSTSLENRNIDKYFTTTRYCNGETMIFVMPDGSRCFSQGTYAAAYVVWMENDETMIKKIDNCGMFAPVALAKNDLFEFFEQHVTALQEKKVKPYEIANREGGPILRTEIKDCYRKYRFVDEATEGEQEFRPFDLTNSAREENTNYAYNKELPVTKLEPMMDAAINELEGSSKYRRM</sequence>
<dbReference type="Proteomes" id="UP000255317">
    <property type="component" value="Unassembled WGS sequence"/>
</dbReference>
<dbReference type="RefSeq" id="WP_147278536.1">
    <property type="nucleotide sequence ID" value="NZ_QRAO01000003.1"/>
</dbReference>
<accession>A0A370QAM7</accession>
<name>A0A370QAM7_9FLAO</name>
<feature type="chain" id="PRO_5017009268" description="GLPGLI family protein" evidence="1">
    <location>
        <begin position="19"/>
        <end position="207"/>
    </location>
</feature>
<gene>
    <name evidence="2" type="ORF">C8D94_103253</name>
</gene>
<comment type="caution">
    <text evidence="2">The sequence shown here is derived from an EMBL/GenBank/DDBJ whole genome shotgun (WGS) entry which is preliminary data.</text>
</comment>
<evidence type="ECO:0008006" key="4">
    <source>
        <dbReference type="Google" id="ProtNLM"/>
    </source>
</evidence>
<reference evidence="2 3" key="1">
    <citation type="submission" date="2018-07" db="EMBL/GenBank/DDBJ databases">
        <title>Genomic Encyclopedia of Type Strains, Phase IV (KMG-IV): sequencing the most valuable type-strain genomes for metagenomic binning, comparative biology and taxonomic classification.</title>
        <authorList>
            <person name="Goeker M."/>
        </authorList>
    </citation>
    <scope>NUCLEOTIDE SEQUENCE [LARGE SCALE GENOMIC DNA]</scope>
    <source>
        <strain evidence="2 3">DSM 101478</strain>
    </source>
</reference>
<evidence type="ECO:0000256" key="1">
    <source>
        <dbReference type="SAM" id="SignalP"/>
    </source>
</evidence>
<organism evidence="2 3">
    <name type="scientific">Marinirhabdus gelatinilytica</name>
    <dbReference type="NCBI Taxonomy" id="1703343"/>
    <lineage>
        <taxon>Bacteria</taxon>
        <taxon>Pseudomonadati</taxon>
        <taxon>Bacteroidota</taxon>
        <taxon>Flavobacteriia</taxon>
        <taxon>Flavobacteriales</taxon>
        <taxon>Flavobacteriaceae</taxon>
    </lineage>
</organism>
<evidence type="ECO:0000313" key="3">
    <source>
        <dbReference type="Proteomes" id="UP000255317"/>
    </source>
</evidence>
<evidence type="ECO:0000313" key="2">
    <source>
        <dbReference type="EMBL" id="RDK85428.1"/>
    </source>
</evidence>
<dbReference type="AlphaFoldDB" id="A0A370QAM7"/>